<protein>
    <submittedName>
        <fullName evidence="1">NGG1p interacting factor NIF3</fullName>
    </submittedName>
</protein>
<proteinExistence type="predicted"/>
<sequence>MKLEQIYDLAVEMGISKDPRGKVEIKQLLDDASKGYERLKGDEKRFYDKERLKNPFADTRILYGDPGLDVTNVIAGIDIEGPELLLADRLREKGMKIDLCLSHHPEGTALASLSDVMRVQADVWATHGVPINVGEALIGDRMGEIRRALLPQNHQRPVDTARLLNLPFMCVHTPADNLVTDHLNRLFKKAKPRLVGDVIDLLLKEKEYRASAGRGMPPTVLVGKKKNRAGDVLVDMTGGTEGPVAAIEKLAQAGVGTIVGMHMGDKLKSEAEKQHINVVIAGHIASDNIGINLFLDQLEKRGVNARSFSGLQRFSRLKK</sequence>
<evidence type="ECO:0000313" key="2">
    <source>
        <dbReference type="Proteomes" id="UP000233654"/>
    </source>
</evidence>
<dbReference type="EMBL" id="PHEX01000003">
    <property type="protein sequence ID" value="PKQ28887.1"/>
    <property type="molecule type" value="Genomic_DNA"/>
</dbReference>
<comment type="caution">
    <text evidence="1">The sequence shown here is derived from an EMBL/GenBank/DDBJ whole genome shotgun (WGS) entry which is preliminary data.</text>
</comment>
<dbReference type="AlphaFoldDB" id="A0A2N3G839"/>
<gene>
    <name evidence="1" type="ORF">CVT63_00540</name>
</gene>
<reference evidence="1 2" key="1">
    <citation type="journal article" date="2017" name="ISME J.">
        <title>Potential for microbial H2 and metal transformations associated with novel bacteria and archaea in deep terrestrial subsurface sediments.</title>
        <authorList>
            <person name="Hernsdorf A.W."/>
            <person name="Amano Y."/>
            <person name="Miyakawa K."/>
            <person name="Ise K."/>
            <person name="Suzuki Y."/>
            <person name="Anantharaman K."/>
            <person name="Probst A."/>
            <person name="Burstein D."/>
            <person name="Thomas B.C."/>
            <person name="Banfield J.F."/>
        </authorList>
    </citation>
    <scope>NUCLEOTIDE SEQUENCE [LARGE SCALE GENOMIC DNA]</scope>
    <source>
        <strain evidence="1">HGW-Actinobacteria-3</strain>
    </source>
</reference>
<name>A0A2N3G839_9ACTN</name>
<dbReference type="Proteomes" id="UP000233654">
    <property type="component" value="Unassembled WGS sequence"/>
</dbReference>
<organism evidence="1 2">
    <name type="scientific">Candidatus Anoxymicrobium japonicum</name>
    <dbReference type="NCBI Taxonomy" id="2013648"/>
    <lineage>
        <taxon>Bacteria</taxon>
        <taxon>Bacillati</taxon>
        <taxon>Actinomycetota</taxon>
        <taxon>Candidatus Geothermincolia</taxon>
        <taxon>Candidatus Geothermincolales</taxon>
        <taxon>Candidatus Anoxymicrobiaceae</taxon>
        <taxon>Candidatus Anoxymicrobium</taxon>
    </lineage>
</organism>
<evidence type="ECO:0000313" key="1">
    <source>
        <dbReference type="EMBL" id="PKQ28887.1"/>
    </source>
</evidence>
<accession>A0A2N3G839</accession>